<comment type="catalytic activity">
    <reaction evidence="5">
        <text>DNA(n) + a 2'-deoxyribonucleoside 5'-triphosphate = DNA(n+1) + diphosphate</text>
        <dbReference type="Rhea" id="RHEA:22508"/>
        <dbReference type="Rhea" id="RHEA-COMP:17339"/>
        <dbReference type="Rhea" id="RHEA-COMP:17340"/>
        <dbReference type="ChEBI" id="CHEBI:33019"/>
        <dbReference type="ChEBI" id="CHEBI:61560"/>
        <dbReference type="ChEBI" id="CHEBI:173112"/>
        <dbReference type="EC" id="2.7.7.7"/>
    </reaction>
</comment>
<dbReference type="Pfam" id="PF00817">
    <property type="entry name" value="IMS"/>
    <property type="match status" value="1"/>
</dbReference>
<evidence type="ECO:0000256" key="5">
    <source>
        <dbReference type="ARBA" id="ARBA00049244"/>
    </source>
</evidence>
<dbReference type="PANTHER" id="PTHR11076">
    <property type="entry name" value="DNA REPAIR POLYMERASE UMUC / TRANSFERASE FAMILY MEMBER"/>
    <property type="match status" value="1"/>
</dbReference>
<dbReference type="GO" id="GO:0042276">
    <property type="term" value="P:error-prone translesion synthesis"/>
    <property type="evidence" value="ECO:0007669"/>
    <property type="project" value="TreeGrafter"/>
</dbReference>
<dbReference type="InterPro" id="IPR001126">
    <property type="entry name" value="UmuC"/>
</dbReference>
<evidence type="ECO:0000259" key="6">
    <source>
        <dbReference type="PROSITE" id="PS50173"/>
    </source>
</evidence>
<dbReference type="InterPro" id="IPR043502">
    <property type="entry name" value="DNA/RNA_pol_sf"/>
</dbReference>
<dbReference type="SUPFAM" id="SSF100879">
    <property type="entry name" value="Lesion bypass DNA polymerase (Y-family), little finger domain"/>
    <property type="match status" value="1"/>
</dbReference>
<dbReference type="Gene3D" id="3.40.1170.60">
    <property type="match status" value="1"/>
</dbReference>
<dbReference type="AlphaFoldDB" id="A0A7W7FA90"/>
<dbReference type="SUPFAM" id="SSF56672">
    <property type="entry name" value="DNA/RNA polymerases"/>
    <property type="match status" value="1"/>
</dbReference>
<dbReference type="InterPro" id="IPR036775">
    <property type="entry name" value="DNA_pol_Y-fam_lit_finger_sf"/>
</dbReference>
<dbReference type="EMBL" id="JACHNZ010000044">
    <property type="protein sequence ID" value="MBB4633443.1"/>
    <property type="molecule type" value="Genomic_DNA"/>
</dbReference>
<name>A0A7W7FA90_9SPHN</name>
<evidence type="ECO:0000313" key="7">
    <source>
        <dbReference type="EMBL" id="MBB4633443.1"/>
    </source>
</evidence>
<dbReference type="PANTHER" id="PTHR11076:SF33">
    <property type="entry name" value="DNA POLYMERASE KAPPA"/>
    <property type="match status" value="1"/>
</dbReference>
<evidence type="ECO:0000256" key="1">
    <source>
        <dbReference type="ARBA" id="ARBA00010945"/>
    </source>
</evidence>
<dbReference type="Pfam" id="PF11799">
    <property type="entry name" value="IMS_C"/>
    <property type="match status" value="1"/>
</dbReference>
<comment type="function">
    <text evidence="4">Poorly processive, error-prone DNA polymerase involved in untargeted mutagenesis. Copies undamaged DNA at stalled replication forks, which arise in vivo from mismatched or misaligned primer ends. These misaligned primers can be extended by PolIV. Exhibits no 3'-5' exonuclease (proofreading) activity. May be involved in translesional synthesis, in conjunction with the beta clamp from PolIII.</text>
</comment>
<evidence type="ECO:0000256" key="4">
    <source>
        <dbReference type="ARBA" id="ARBA00025589"/>
    </source>
</evidence>
<comment type="caution">
    <text evidence="7">The sequence shown here is derived from an EMBL/GenBank/DDBJ whole genome shotgun (WGS) entry which is preliminary data.</text>
</comment>
<evidence type="ECO:0000256" key="3">
    <source>
        <dbReference type="ARBA" id="ARBA00012417"/>
    </source>
</evidence>
<dbReference type="GO" id="GO:0006281">
    <property type="term" value="P:DNA repair"/>
    <property type="evidence" value="ECO:0007669"/>
    <property type="project" value="InterPro"/>
</dbReference>
<gene>
    <name evidence="7" type="ORF">GGQ98_003081</name>
</gene>
<dbReference type="Gene3D" id="3.30.1490.100">
    <property type="entry name" value="DNA polymerase, Y-family, little finger domain"/>
    <property type="match status" value="1"/>
</dbReference>
<dbReference type="Gene3D" id="3.30.70.270">
    <property type="match status" value="1"/>
</dbReference>
<dbReference type="GO" id="GO:0009432">
    <property type="term" value="P:SOS response"/>
    <property type="evidence" value="ECO:0007669"/>
    <property type="project" value="TreeGrafter"/>
</dbReference>
<reference evidence="7 8" key="1">
    <citation type="submission" date="2020-08" db="EMBL/GenBank/DDBJ databases">
        <title>Genomic Encyclopedia of Type Strains, Phase IV (KMG-IV): sequencing the most valuable type-strain genomes for metagenomic binning, comparative biology and taxonomic classification.</title>
        <authorList>
            <person name="Goeker M."/>
        </authorList>
    </citation>
    <scope>NUCLEOTIDE SEQUENCE [LARGE SCALE GENOMIC DNA]</scope>
    <source>
        <strain evidence="7 8">DSM 17328</strain>
    </source>
</reference>
<comment type="subunit">
    <text evidence="2">Monomer.</text>
</comment>
<dbReference type="Proteomes" id="UP000566324">
    <property type="component" value="Unassembled WGS sequence"/>
</dbReference>
<evidence type="ECO:0000256" key="2">
    <source>
        <dbReference type="ARBA" id="ARBA00011245"/>
    </source>
</evidence>
<dbReference type="RefSeq" id="WP_184071048.1">
    <property type="nucleotide sequence ID" value="NZ_JACHNZ010000044.1"/>
</dbReference>
<sequence length="401" mass="44402">MRSDSPLRWLFLDLNSYFASVEQQLQPALRGKPVVVAPVDTDTTSAIAASYEAKAFGIRTGTPIWEAKRLCRDLIVTPARHGAYVEYHNRIVAEVERHIPVTKVCSIDEVACRLMDNENDPAFVRDLARRIKAGIAARVGEYLKCSIGVAPTRLVAKIACDMQKPDGLTVIEAHELPERLYVLKLIDIPDLIARGPKRAGEAWGAVNGDRLWWTLTGHEVPDVETQHRSIGHSQVLSPAKRDLAAAFATARRLCLKAASRLRREGYAARSLLLHARLEDGGKFAAHQRLPMTQDSFSFLRELNALWSRLAAQNTRIRMVGVTLAEIAPAGHEQGALFDRDDIDHALAREARGLRLSEAMDKANAKFGRNAVTLGPLIGGRIDQVGAKIAFHRIPDMAEFHE</sequence>
<dbReference type="GO" id="GO:0005829">
    <property type="term" value="C:cytosol"/>
    <property type="evidence" value="ECO:0007669"/>
    <property type="project" value="TreeGrafter"/>
</dbReference>
<accession>A0A7W7FA90</accession>
<dbReference type="GO" id="GO:0003684">
    <property type="term" value="F:damaged DNA binding"/>
    <property type="evidence" value="ECO:0007669"/>
    <property type="project" value="InterPro"/>
</dbReference>
<dbReference type="GO" id="GO:0003887">
    <property type="term" value="F:DNA-directed DNA polymerase activity"/>
    <property type="evidence" value="ECO:0007669"/>
    <property type="project" value="UniProtKB-KW"/>
</dbReference>
<keyword evidence="7" id="KW-0808">Transferase</keyword>
<keyword evidence="7" id="KW-0548">Nucleotidyltransferase</keyword>
<dbReference type="InterPro" id="IPR017961">
    <property type="entry name" value="DNA_pol_Y-fam_little_finger"/>
</dbReference>
<proteinExistence type="inferred from homology"/>
<keyword evidence="8" id="KW-1185">Reference proteome</keyword>
<dbReference type="InterPro" id="IPR043128">
    <property type="entry name" value="Rev_trsase/Diguanyl_cyclase"/>
</dbReference>
<dbReference type="EC" id="2.7.7.7" evidence="3"/>
<dbReference type="InterPro" id="IPR050116">
    <property type="entry name" value="DNA_polymerase-Y"/>
</dbReference>
<protein>
    <recommendedName>
        <fullName evidence="3">DNA-directed DNA polymerase</fullName>
        <ecNumber evidence="3">2.7.7.7</ecNumber>
    </recommendedName>
</protein>
<feature type="domain" description="UmuC" evidence="6">
    <location>
        <begin position="9"/>
        <end position="195"/>
    </location>
</feature>
<evidence type="ECO:0000313" key="8">
    <source>
        <dbReference type="Proteomes" id="UP000566324"/>
    </source>
</evidence>
<comment type="similarity">
    <text evidence="1">Belongs to the DNA polymerase type-Y family.</text>
</comment>
<organism evidence="7 8">
    <name type="scientific">Sphingosinicella soli</name>
    <dbReference type="NCBI Taxonomy" id="333708"/>
    <lineage>
        <taxon>Bacteria</taxon>
        <taxon>Pseudomonadati</taxon>
        <taxon>Pseudomonadota</taxon>
        <taxon>Alphaproteobacteria</taxon>
        <taxon>Sphingomonadales</taxon>
        <taxon>Sphingosinicellaceae</taxon>
        <taxon>Sphingosinicella</taxon>
    </lineage>
</organism>
<dbReference type="PROSITE" id="PS50173">
    <property type="entry name" value="UMUC"/>
    <property type="match status" value="1"/>
</dbReference>